<proteinExistence type="predicted"/>
<sequence>MNSLQNALFEKETVFIEDGESKEEIFKSVAKQLLGKGLVTEDFLDNLLEREENYPTGIDLSVINPNLPSIAIPHTESGFVKTRRIIPIKLIKSVEFKNMIQPDQKVEASFLFMILNDSPNEQANMLADIMDFLNQTDLEELKSFFELNEEKEIYKFLATKF</sequence>
<dbReference type="PANTHER" id="PTHR47738:SF3">
    <property type="entry name" value="PHOSPHOTRANSFERASE SYSTEM MANNITOL_FRUCTOSE-SPECIFIC IIA DOMAIN CONTAINING PROTEIN"/>
    <property type="match status" value="1"/>
</dbReference>
<dbReference type="RefSeq" id="WP_092092908.1">
    <property type="nucleotide sequence ID" value="NZ_FOQE01000026.1"/>
</dbReference>
<reference evidence="2 3" key="1">
    <citation type="submission" date="2016-10" db="EMBL/GenBank/DDBJ databases">
        <authorList>
            <person name="de Groot N.N."/>
        </authorList>
    </citation>
    <scope>NUCLEOTIDE SEQUENCE [LARGE SCALE GENOMIC DNA]</scope>
    <source>
        <strain evidence="2 3">DSM 27630</strain>
    </source>
</reference>
<dbReference type="InterPro" id="IPR051541">
    <property type="entry name" value="PTS_SugarTrans_NitroReg"/>
</dbReference>
<accession>A0A1I3D077</accession>
<evidence type="ECO:0000313" key="3">
    <source>
        <dbReference type="Proteomes" id="UP000198668"/>
    </source>
</evidence>
<dbReference type="SUPFAM" id="SSF55804">
    <property type="entry name" value="Phoshotransferase/anion transport protein"/>
    <property type="match status" value="1"/>
</dbReference>
<dbReference type="EMBL" id="FOQE01000026">
    <property type="protein sequence ID" value="SFH80036.1"/>
    <property type="molecule type" value="Genomic_DNA"/>
</dbReference>
<keyword evidence="3" id="KW-1185">Reference proteome</keyword>
<dbReference type="InterPro" id="IPR002178">
    <property type="entry name" value="PTS_EIIA_type-2_dom"/>
</dbReference>
<name>A0A1I3D077_9LACT</name>
<dbReference type="CDD" id="cd00211">
    <property type="entry name" value="PTS_IIA_fru"/>
    <property type="match status" value="1"/>
</dbReference>
<dbReference type="AlphaFoldDB" id="A0A1I3D077"/>
<organism evidence="2 3">
    <name type="scientific">Pisciglobus halotolerans</name>
    <dbReference type="NCBI Taxonomy" id="745365"/>
    <lineage>
        <taxon>Bacteria</taxon>
        <taxon>Bacillati</taxon>
        <taxon>Bacillota</taxon>
        <taxon>Bacilli</taxon>
        <taxon>Lactobacillales</taxon>
        <taxon>Carnobacteriaceae</taxon>
    </lineage>
</organism>
<dbReference type="PANTHER" id="PTHR47738">
    <property type="entry name" value="PTS SYSTEM FRUCTOSE-LIKE EIIA COMPONENT-RELATED"/>
    <property type="match status" value="1"/>
</dbReference>
<dbReference type="InterPro" id="IPR016152">
    <property type="entry name" value="PTrfase/Anion_transptr"/>
</dbReference>
<feature type="domain" description="PTS EIIA type-2" evidence="1">
    <location>
        <begin position="6"/>
        <end position="160"/>
    </location>
</feature>
<evidence type="ECO:0000259" key="1">
    <source>
        <dbReference type="PROSITE" id="PS51094"/>
    </source>
</evidence>
<dbReference type="Proteomes" id="UP000198668">
    <property type="component" value="Unassembled WGS sequence"/>
</dbReference>
<dbReference type="Gene3D" id="3.40.930.10">
    <property type="entry name" value="Mannitol-specific EII, Chain A"/>
    <property type="match status" value="1"/>
</dbReference>
<dbReference type="PROSITE" id="PS51094">
    <property type="entry name" value="PTS_EIIA_TYPE_2"/>
    <property type="match status" value="1"/>
</dbReference>
<evidence type="ECO:0000313" key="2">
    <source>
        <dbReference type="EMBL" id="SFH80036.1"/>
    </source>
</evidence>
<gene>
    <name evidence="2" type="ORF">SAMN04489868_1267</name>
</gene>
<dbReference type="OrthoDB" id="370976at2"/>
<protein>
    <submittedName>
        <fullName evidence="2">PTS system IIA component, Gat family</fullName>
    </submittedName>
</protein>
<dbReference type="Pfam" id="PF00359">
    <property type="entry name" value="PTS_EIIA_2"/>
    <property type="match status" value="1"/>
</dbReference>